<proteinExistence type="predicted"/>
<sequence>MTEHTHLDRRTFVRLASAGTVAAVAGCGSSEEPTEQADEAPTDQEGGPQTDSSGGSSKPEYTFFDDEQAATVQRLVDRLLPAGEDWPAASEIGVVRYIDRALTREPFYETAHDDRRFQDAYDSGLAKLDETAQSMFDSPVRELDAGQVDELITGVFERSAPGWENVPTASALTMTVPAEAFLTVLRDHAVEGYYSQPKYGGNEDLAGWKQAGYTGPFIEGYRPDELKPPWDSMEDHEQRKRRPADLYGEGGESDA</sequence>
<evidence type="ECO:0008006" key="4">
    <source>
        <dbReference type="Google" id="ProtNLM"/>
    </source>
</evidence>
<dbReference type="AlphaFoldDB" id="A0A6B0T5Q3"/>
<evidence type="ECO:0000313" key="3">
    <source>
        <dbReference type="Proteomes" id="UP000466535"/>
    </source>
</evidence>
<evidence type="ECO:0000313" key="2">
    <source>
        <dbReference type="EMBL" id="MXR51516.1"/>
    </source>
</evidence>
<dbReference type="RefSeq" id="WP_159763638.1">
    <property type="nucleotide sequence ID" value="NZ_WUUT01000002.1"/>
</dbReference>
<name>A0A6B0T5Q3_9EURY</name>
<dbReference type="PROSITE" id="PS51318">
    <property type="entry name" value="TAT"/>
    <property type="match status" value="1"/>
</dbReference>
<feature type="compositionally biased region" description="Acidic residues" evidence="1">
    <location>
        <begin position="32"/>
        <end position="42"/>
    </location>
</feature>
<keyword evidence="3" id="KW-1185">Reference proteome</keyword>
<dbReference type="Proteomes" id="UP000466535">
    <property type="component" value="Unassembled WGS sequence"/>
</dbReference>
<feature type="region of interest" description="Disordered" evidence="1">
    <location>
        <begin position="219"/>
        <end position="255"/>
    </location>
</feature>
<evidence type="ECO:0000256" key="1">
    <source>
        <dbReference type="SAM" id="MobiDB-lite"/>
    </source>
</evidence>
<comment type="caution">
    <text evidence="2">The sequence shown here is derived from an EMBL/GenBank/DDBJ whole genome shotgun (WGS) entry which is preliminary data.</text>
</comment>
<protein>
    <recommendedName>
        <fullName evidence="4">Gluconate 2-dehydrogenase subunit 3 family protein</fullName>
    </recommendedName>
</protein>
<dbReference type="OrthoDB" id="261506at2157"/>
<feature type="compositionally biased region" description="Basic and acidic residues" evidence="1">
    <location>
        <begin position="221"/>
        <end position="238"/>
    </location>
</feature>
<gene>
    <name evidence="2" type="ORF">GRX03_07850</name>
</gene>
<dbReference type="InterPro" id="IPR027056">
    <property type="entry name" value="Gluconate_2DH_su3"/>
</dbReference>
<organism evidence="2 3">
    <name type="scientific">Halovenus carboxidivorans</name>
    <dbReference type="NCBI Taxonomy" id="2692199"/>
    <lineage>
        <taxon>Archaea</taxon>
        <taxon>Methanobacteriati</taxon>
        <taxon>Methanobacteriota</taxon>
        <taxon>Stenosarchaea group</taxon>
        <taxon>Halobacteria</taxon>
        <taxon>Halobacteriales</taxon>
        <taxon>Haloarculaceae</taxon>
        <taxon>Halovenus</taxon>
    </lineage>
</organism>
<reference evidence="2 3" key="1">
    <citation type="submission" date="2019-12" db="EMBL/GenBank/DDBJ databases">
        <title>Isolation and characterization of three novel carbon monoxide-oxidizing members of Halobacteria from salione crusts and soils.</title>
        <authorList>
            <person name="Myers M.R."/>
            <person name="King G.M."/>
        </authorList>
    </citation>
    <scope>NUCLEOTIDE SEQUENCE [LARGE SCALE GENOMIC DNA]</scope>
    <source>
        <strain evidence="2 3">WSH3</strain>
    </source>
</reference>
<feature type="compositionally biased region" description="Polar residues" evidence="1">
    <location>
        <begin position="47"/>
        <end position="56"/>
    </location>
</feature>
<feature type="region of interest" description="Disordered" evidence="1">
    <location>
        <begin position="26"/>
        <end position="61"/>
    </location>
</feature>
<dbReference type="InterPro" id="IPR006311">
    <property type="entry name" value="TAT_signal"/>
</dbReference>
<accession>A0A6B0T5Q3</accession>
<dbReference type="EMBL" id="WUUT01000002">
    <property type="protein sequence ID" value="MXR51516.1"/>
    <property type="molecule type" value="Genomic_DNA"/>
</dbReference>
<dbReference type="Pfam" id="PF13618">
    <property type="entry name" value="Gluconate_2-dh3"/>
    <property type="match status" value="1"/>
</dbReference>